<keyword evidence="2 6" id="KW-0547">Nucleotide-binding</keyword>
<dbReference type="PROSITE" id="PS50011">
    <property type="entry name" value="PROTEIN_KINASE_DOM"/>
    <property type="match status" value="1"/>
</dbReference>
<dbReference type="InterPro" id="IPR000719">
    <property type="entry name" value="Prot_kinase_dom"/>
</dbReference>
<accession>A0A6A5TZC9</accession>
<dbReference type="GO" id="GO:0005634">
    <property type="term" value="C:nucleus"/>
    <property type="evidence" value="ECO:0007669"/>
    <property type="project" value="TreeGrafter"/>
</dbReference>
<dbReference type="GO" id="GO:0004694">
    <property type="term" value="F:eukaryotic translation initiation factor 2alpha kinase activity"/>
    <property type="evidence" value="ECO:0007669"/>
    <property type="project" value="TreeGrafter"/>
</dbReference>
<evidence type="ECO:0000259" key="8">
    <source>
        <dbReference type="PROSITE" id="PS50011"/>
    </source>
</evidence>
<dbReference type="AlphaFoldDB" id="A0A6A5TZC9"/>
<evidence type="ECO:0000256" key="6">
    <source>
        <dbReference type="PROSITE-ProRule" id="PRU10141"/>
    </source>
</evidence>
<dbReference type="Pfam" id="PF00069">
    <property type="entry name" value="Pkinase"/>
    <property type="match status" value="2"/>
</dbReference>
<protein>
    <submittedName>
        <fullName evidence="9">Kinase-like protein</fullName>
    </submittedName>
</protein>
<evidence type="ECO:0000313" key="9">
    <source>
        <dbReference type="EMBL" id="KAF1956076.1"/>
    </source>
</evidence>
<dbReference type="InterPro" id="IPR011009">
    <property type="entry name" value="Kinase-like_dom_sf"/>
</dbReference>
<evidence type="ECO:0000256" key="3">
    <source>
        <dbReference type="ARBA" id="ARBA00022777"/>
    </source>
</evidence>
<dbReference type="InterPro" id="IPR008271">
    <property type="entry name" value="Ser/Thr_kinase_AS"/>
</dbReference>
<organism evidence="9 10">
    <name type="scientific">Byssothecium circinans</name>
    <dbReference type="NCBI Taxonomy" id="147558"/>
    <lineage>
        <taxon>Eukaryota</taxon>
        <taxon>Fungi</taxon>
        <taxon>Dikarya</taxon>
        <taxon>Ascomycota</taxon>
        <taxon>Pezizomycotina</taxon>
        <taxon>Dothideomycetes</taxon>
        <taxon>Pleosporomycetidae</taxon>
        <taxon>Pleosporales</taxon>
        <taxon>Massarineae</taxon>
        <taxon>Massarinaceae</taxon>
        <taxon>Byssothecium</taxon>
    </lineage>
</organism>
<feature type="binding site" evidence="6">
    <location>
        <position position="256"/>
    </location>
    <ligand>
        <name>ATP</name>
        <dbReference type="ChEBI" id="CHEBI:30616"/>
    </ligand>
</feature>
<dbReference type="PANTHER" id="PTHR11042">
    <property type="entry name" value="EUKARYOTIC TRANSLATION INITIATION FACTOR 2-ALPHA KINASE EIF2-ALPHA KINASE -RELATED"/>
    <property type="match status" value="1"/>
</dbReference>
<dbReference type="EMBL" id="ML976992">
    <property type="protein sequence ID" value="KAF1956076.1"/>
    <property type="molecule type" value="Genomic_DNA"/>
</dbReference>
<evidence type="ECO:0000313" key="10">
    <source>
        <dbReference type="Proteomes" id="UP000800035"/>
    </source>
</evidence>
<evidence type="ECO:0000256" key="7">
    <source>
        <dbReference type="SAM" id="MobiDB-lite"/>
    </source>
</evidence>
<dbReference type="SUPFAM" id="SSF56112">
    <property type="entry name" value="Protein kinase-like (PK-like)"/>
    <property type="match status" value="1"/>
</dbReference>
<dbReference type="GO" id="GO:0005524">
    <property type="term" value="F:ATP binding"/>
    <property type="evidence" value="ECO:0007669"/>
    <property type="project" value="UniProtKB-UniRule"/>
</dbReference>
<keyword evidence="4 6" id="KW-0067">ATP-binding</keyword>
<keyword evidence="10" id="KW-1185">Reference proteome</keyword>
<dbReference type="PANTHER" id="PTHR11042:SF187">
    <property type="entry name" value="EUKARYOTIC TRANSLATION INITIATION FACTOR 2-ALPHA KINASE 2"/>
    <property type="match status" value="1"/>
</dbReference>
<feature type="region of interest" description="Disordered" evidence="7">
    <location>
        <begin position="1"/>
        <end position="35"/>
    </location>
</feature>
<dbReference type="OrthoDB" id="1405469at2759"/>
<comment type="similarity">
    <text evidence="5">Belongs to the protein kinase superfamily. Ser/Thr protein kinase family. GCN2 subfamily.</text>
</comment>
<name>A0A6A5TZC9_9PLEO</name>
<sequence>MPTRSLFRRPSESSSSDDSSDHREDASHDAPADNLLSRINTIDTSSSAAPVGLPGIPATVQGVTTSRSNSQLRDILMHSLLEEKTLRDTAERLGKDQSDPEVQQVAKSAYQGIVHQILDSEDHKYASDAMEHARAAAKEGINRVTRAQFNGISGDMNAVGTAAAAGVSQALVPRPLNVVDTGVEAITANLDLALGLRVPIPPYLHGLHGLHTDRYARDYTEIEMVGKGGYGKVYKVKHKLDNSFYAVKRIIVSPAKIRTLTEGNRAQEMENMLKEVRSLAQLDHVNIVRYFNAWLEYCPSGDAVLPGQFLNDERTDASTSSAYGASYGEPDQYSDMGIVFEDSDTGAGAEQPLDVVNDLPLSEVGTKRRDRRTSEATITSISSLKSRGSAIAQIIHEDESDDDIEVIPRTFEESSSFMSDSDMPNQLVSTRHNGSYLTLNIQMSLYEGNLSSFLSSEKLGPTHCFHTCISLELLNSIIDGVEYLHSEGVVHRDLKPANVFLSLASSRRQPVSSVDLSTCRHCPSRECLYVTPRIGDFGLVAVLGDSAASKPVGTEFYRPPSGGMVSEKLDVYALGVVAFELLQSFGTRMERIEALTNLRRGELPEGFGEIIGGYLGRKVEGLLVGMLRDDEEMRWGCEQVKSEVEKIVSGYKA</sequence>
<dbReference type="InterPro" id="IPR050339">
    <property type="entry name" value="CC_SR_Kinase"/>
</dbReference>
<evidence type="ECO:0000256" key="4">
    <source>
        <dbReference type="ARBA" id="ARBA00022840"/>
    </source>
</evidence>
<dbReference type="PROSITE" id="PS00108">
    <property type="entry name" value="PROTEIN_KINASE_ST"/>
    <property type="match status" value="1"/>
</dbReference>
<dbReference type="PROSITE" id="PS00107">
    <property type="entry name" value="PROTEIN_KINASE_ATP"/>
    <property type="match status" value="1"/>
</dbReference>
<evidence type="ECO:0000256" key="5">
    <source>
        <dbReference type="ARBA" id="ARBA00037982"/>
    </source>
</evidence>
<proteinExistence type="inferred from homology"/>
<dbReference type="SMART" id="SM00220">
    <property type="entry name" value="S_TKc"/>
    <property type="match status" value="1"/>
</dbReference>
<dbReference type="Gene3D" id="3.30.200.20">
    <property type="entry name" value="Phosphorylase Kinase, domain 1"/>
    <property type="match status" value="1"/>
</dbReference>
<reference evidence="9" key="1">
    <citation type="journal article" date="2020" name="Stud. Mycol.">
        <title>101 Dothideomycetes genomes: a test case for predicting lifestyles and emergence of pathogens.</title>
        <authorList>
            <person name="Haridas S."/>
            <person name="Albert R."/>
            <person name="Binder M."/>
            <person name="Bloem J."/>
            <person name="Labutti K."/>
            <person name="Salamov A."/>
            <person name="Andreopoulos B."/>
            <person name="Baker S."/>
            <person name="Barry K."/>
            <person name="Bills G."/>
            <person name="Bluhm B."/>
            <person name="Cannon C."/>
            <person name="Castanera R."/>
            <person name="Culley D."/>
            <person name="Daum C."/>
            <person name="Ezra D."/>
            <person name="Gonzalez J."/>
            <person name="Henrissat B."/>
            <person name="Kuo A."/>
            <person name="Liang C."/>
            <person name="Lipzen A."/>
            <person name="Lutzoni F."/>
            <person name="Magnuson J."/>
            <person name="Mondo S."/>
            <person name="Nolan M."/>
            <person name="Ohm R."/>
            <person name="Pangilinan J."/>
            <person name="Park H.-J."/>
            <person name="Ramirez L."/>
            <person name="Alfaro M."/>
            <person name="Sun H."/>
            <person name="Tritt A."/>
            <person name="Yoshinaga Y."/>
            <person name="Zwiers L.-H."/>
            <person name="Turgeon B."/>
            <person name="Goodwin S."/>
            <person name="Spatafora J."/>
            <person name="Crous P."/>
            <person name="Grigoriev I."/>
        </authorList>
    </citation>
    <scope>NUCLEOTIDE SEQUENCE</scope>
    <source>
        <strain evidence="9">CBS 675.92</strain>
    </source>
</reference>
<feature type="domain" description="Protein kinase" evidence="8">
    <location>
        <begin position="219"/>
        <end position="648"/>
    </location>
</feature>
<gene>
    <name evidence="9" type="ORF">CC80DRAFT_68440</name>
</gene>
<dbReference type="Gene3D" id="1.10.510.10">
    <property type="entry name" value="Transferase(Phosphotransferase) domain 1"/>
    <property type="match status" value="1"/>
</dbReference>
<dbReference type="Proteomes" id="UP000800035">
    <property type="component" value="Unassembled WGS sequence"/>
</dbReference>
<dbReference type="GO" id="GO:0005737">
    <property type="term" value="C:cytoplasm"/>
    <property type="evidence" value="ECO:0007669"/>
    <property type="project" value="TreeGrafter"/>
</dbReference>
<evidence type="ECO:0000256" key="1">
    <source>
        <dbReference type="ARBA" id="ARBA00022679"/>
    </source>
</evidence>
<dbReference type="InterPro" id="IPR017441">
    <property type="entry name" value="Protein_kinase_ATP_BS"/>
</dbReference>
<keyword evidence="3 9" id="KW-0418">Kinase</keyword>
<evidence type="ECO:0000256" key="2">
    <source>
        <dbReference type="ARBA" id="ARBA00022741"/>
    </source>
</evidence>
<keyword evidence="1" id="KW-0808">Transferase</keyword>
<feature type="compositionally biased region" description="Basic and acidic residues" evidence="7">
    <location>
        <begin position="19"/>
        <end position="31"/>
    </location>
</feature>